<accession>A0A9Q0EEB0</accession>
<keyword evidence="2" id="KW-1185">Reference proteome</keyword>
<proteinExistence type="predicted"/>
<evidence type="ECO:0000313" key="2">
    <source>
        <dbReference type="Proteomes" id="UP001148018"/>
    </source>
</evidence>
<dbReference type="AlphaFoldDB" id="A0A9Q0EEB0"/>
<protein>
    <submittedName>
        <fullName evidence="1">Uncharacterized protein</fullName>
    </submittedName>
</protein>
<dbReference type="EMBL" id="JANIIK010000046">
    <property type="protein sequence ID" value="KAJ3602867.1"/>
    <property type="molecule type" value="Genomic_DNA"/>
</dbReference>
<sequence>MPPVVGPLGAALAPAIPPGPGATGPADRKHFSLHACPRQDRRGRMSPEVWGTADTDYISEEEERKVEGMLAFLTEESKQAAASTASGKDIVFLHLVSYGLGGELT</sequence>
<name>A0A9Q0EEB0_9TELE</name>
<evidence type="ECO:0000313" key="1">
    <source>
        <dbReference type="EMBL" id="KAJ3602867.1"/>
    </source>
</evidence>
<dbReference type="Proteomes" id="UP001148018">
    <property type="component" value="Unassembled WGS sequence"/>
</dbReference>
<organism evidence="1 2">
    <name type="scientific">Muraenolepis orangiensis</name>
    <name type="common">Patagonian moray cod</name>
    <dbReference type="NCBI Taxonomy" id="630683"/>
    <lineage>
        <taxon>Eukaryota</taxon>
        <taxon>Metazoa</taxon>
        <taxon>Chordata</taxon>
        <taxon>Craniata</taxon>
        <taxon>Vertebrata</taxon>
        <taxon>Euteleostomi</taxon>
        <taxon>Actinopterygii</taxon>
        <taxon>Neopterygii</taxon>
        <taxon>Teleostei</taxon>
        <taxon>Neoteleostei</taxon>
        <taxon>Acanthomorphata</taxon>
        <taxon>Zeiogadaria</taxon>
        <taxon>Gadariae</taxon>
        <taxon>Gadiformes</taxon>
        <taxon>Muraenolepidoidei</taxon>
        <taxon>Muraenolepididae</taxon>
        <taxon>Muraenolepis</taxon>
    </lineage>
</organism>
<dbReference type="OrthoDB" id="258495at2759"/>
<gene>
    <name evidence="1" type="ORF">NHX12_030612</name>
</gene>
<feature type="non-terminal residue" evidence="1">
    <location>
        <position position="105"/>
    </location>
</feature>
<comment type="caution">
    <text evidence="1">The sequence shown here is derived from an EMBL/GenBank/DDBJ whole genome shotgun (WGS) entry which is preliminary data.</text>
</comment>
<reference evidence="1" key="1">
    <citation type="submission" date="2022-07" db="EMBL/GenBank/DDBJ databases">
        <title>Chromosome-level genome of Muraenolepis orangiensis.</title>
        <authorList>
            <person name="Kim J."/>
        </authorList>
    </citation>
    <scope>NUCLEOTIDE SEQUENCE</scope>
    <source>
        <strain evidence="1">KU_S4_2022</strain>
        <tissue evidence="1">Muscle</tissue>
    </source>
</reference>